<dbReference type="EMBL" id="SJPY01000010">
    <property type="protein sequence ID" value="TWU35294.1"/>
    <property type="molecule type" value="Genomic_DNA"/>
</dbReference>
<dbReference type="GO" id="GO:0005737">
    <property type="term" value="C:cytoplasm"/>
    <property type="evidence" value="ECO:0007669"/>
    <property type="project" value="TreeGrafter"/>
</dbReference>
<dbReference type="PANTHER" id="PTHR11703">
    <property type="entry name" value="DEOXYHYPUSINE SYNTHASE"/>
    <property type="match status" value="1"/>
</dbReference>
<organism evidence="3 4">
    <name type="scientific">Novipirellula aureliae</name>
    <dbReference type="NCBI Taxonomy" id="2527966"/>
    <lineage>
        <taxon>Bacteria</taxon>
        <taxon>Pseudomonadati</taxon>
        <taxon>Planctomycetota</taxon>
        <taxon>Planctomycetia</taxon>
        <taxon>Pirellulales</taxon>
        <taxon>Pirellulaceae</taxon>
        <taxon>Novipirellula</taxon>
    </lineage>
</organism>
<dbReference type="InterPro" id="IPR002773">
    <property type="entry name" value="Deoxyhypusine_synthase"/>
</dbReference>
<sequence length="374" mass="41828">MLPVCDFLHQSWKFTPRTHAGSLRHGSLGESLLESLESSLRIPTQITRVIDPVNVSEFLERNFKHFNAREVLSAAKSYRQFVSAEGNGKMMVTLAGAMSTGELGISLAEMIRRDKVHAITCTAANLEEDVFNLVAHDEYRIIEDWRALSVADEVALRDQGFNRVTDTCIPETVMRHIESKLLVLWQKAAEEQAMRMPADFMFDLLDDDDLVQHYQIPRENSWLAAAKDAGIPVIVPGFEDSTLGNIFAARVYEGKVANHQAICSGTMQMERLIHWYKDTSPNNPIGFFQVGGGIAGDFPICVVPLMMQDLKLDIPLWAYFCQISDAVTSFGGYSGAVPNEKITWCKLEPEAPKFMIQSDASIVAPLIFAYVMEM</sequence>
<evidence type="ECO:0000256" key="2">
    <source>
        <dbReference type="ARBA" id="ARBA00023027"/>
    </source>
</evidence>
<comment type="caution">
    <text evidence="3">The sequence shown here is derived from an EMBL/GenBank/DDBJ whole genome shotgun (WGS) entry which is preliminary data.</text>
</comment>
<dbReference type="Proteomes" id="UP000315471">
    <property type="component" value="Unassembled WGS sequence"/>
</dbReference>
<dbReference type="AlphaFoldDB" id="A0A5C6DH12"/>
<dbReference type="GO" id="GO:0034038">
    <property type="term" value="F:deoxyhypusine synthase activity"/>
    <property type="evidence" value="ECO:0007669"/>
    <property type="project" value="TreeGrafter"/>
</dbReference>
<evidence type="ECO:0000313" key="3">
    <source>
        <dbReference type="EMBL" id="TWU35294.1"/>
    </source>
</evidence>
<proteinExistence type="inferred from homology"/>
<dbReference type="PANTHER" id="PTHR11703:SF0">
    <property type="entry name" value="DEOXYHYPUSINE SYNTHASE"/>
    <property type="match status" value="1"/>
</dbReference>
<protein>
    <submittedName>
        <fullName evidence="3">Deoxyhypusine synthase-like protein</fullName>
    </submittedName>
</protein>
<dbReference type="Pfam" id="PF01916">
    <property type="entry name" value="DS"/>
    <property type="match status" value="1"/>
</dbReference>
<name>A0A5C6DH12_9BACT</name>
<gene>
    <name evidence="3" type="ORF">Q31b_53900</name>
</gene>
<dbReference type="InterPro" id="IPR029035">
    <property type="entry name" value="DHS-like_NAD/FAD-binding_dom"/>
</dbReference>
<dbReference type="Gene3D" id="3.40.910.10">
    <property type="entry name" value="Deoxyhypusine synthase"/>
    <property type="match status" value="1"/>
</dbReference>
<accession>A0A5C6DH12</accession>
<keyword evidence="4" id="KW-1185">Reference proteome</keyword>
<dbReference type="SUPFAM" id="SSF52467">
    <property type="entry name" value="DHS-like NAD/FAD-binding domain"/>
    <property type="match status" value="1"/>
</dbReference>
<dbReference type="InterPro" id="IPR036982">
    <property type="entry name" value="Deoxyhypusine_synthase_sf"/>
</dbReference>
<evidence type="ECO:0000256" key="1">
    <source>
        <dbReference type="ARBA" id="ARBA00009892"/>
    </source>
</evidence>
<evidence type="ECO:0000313" key="4">
    <source>
        <dbReference type="Proteomes" id="UP000315471"/>
    </source>
</evidence>
<comment type="similarity">
    <text evidence="1">Belongs to the deoxyhypusine synthase family.</text>
</comment>
<reference evidence="3 4" key="1">
    <citation type="submission" date="2019-02" db="EMBL/GenBank/DDBJ databases">
        <title>Deep-cultivation of Planctomycetes and their phenomic and genomic characterization uncovers novel biology.</title>
        <authorList>
            <person name="Wiegand S."/>
            <person name="Jogler M."/>
            <person name="Boedeker C."/>
            <person name="Pinto D."/>
            <person name="Vollmers J."/>
            <person name="Rivas-Marin E."/>
            <person name="Kohn T."/>
            <person name="Peeters S.H."/>
            <person name="Heuer A."/>
            <person name="Rast P."/>
            <person name="Oberbeckmann S."/>
            <person name="Bunk B."/>
            <person name="Jeske O."/>
            <person name="Meyerdierks A."/>
            <person name="Storesund J.E."/>
            <person name="Kallscheuer N."/>
            <person name="Luecker S."/>
            <person name="Lage O.M."/>
            <person name="Pohl T."/>
            <person name="Merkel B.J."/>
            <person name="Hornburger P."/>
            <person name="Mueller R.-W."/>
            <person name="Bruemmer F."/>
            <person name="Labrenz M."/>
            <person name="Spormann A.M."/>
            <person name="Op Den Camp H."/>
            <person name="Overmann J."/>
            <person name="Amann R."/>
            <person name="Jetten M.S.M."/>
            <person name="Mascher T."/>
            <person name="Medema M.H."/>
            <person name="Devos D.P."/>
            <person name="Kaster A.-K."/>
            <person name="Ovreas L."/>
            <person name="Rohde M."/>
            <person name="Galperin M.Y."/>
            <person name="Jogler C."/>
        </authorList>
    </citation>
    <scope>NUCLEOTIDE SEQUENCE [LARGE SCALE GENOMIC DNA]</scope>
    <source>
        <strain evidence="3 4">Q31b</strain>
    </source>
</reference>
<keyword evidence="2" id="KW-0520">NAD</keyword>